<proteinExistence type="predicted"/>
<feature type="compositionally biased region" description="Low complexity" evidence="1">
    <location>
        <begin position="22"/>
        <end position="32"/>
    </location>
</feature>
<dbReference type="Proteomes" id="UP000218209">
    <property type="component" value="Unassembled WGS sequence"/>
</dbReference>
<dbReference type="EMBL" id="KV920633">
    <property type="protein sequence ID" value="OSX68385.1"/>
    <property type="molecule type" value="Genomic_DNA"/>
</dbReference>
<evidence type="ECO:0000256" key="1">
    <source>
        <dbReference type="SAM" id="MobiDB-lite"/>
    </source>
</evidence>
<reference evidence="2 3" key="1">
    <citation type="submission" date="2017-03" db="EMBL/GenBank/DDBJ databases">
        <title>WGS assembly of Porphyra umbilicalis.</title>
        <authorList>
            <person name="Brawley S.H."/>
            <person name="Blouin N.A."/>
            <person name="Ficko-Blean E."/>
            <person name="Wheeler G.L."/>
            <person name="Lohr M."/>
            <person name="Goodson H.V."/>
            <person name="Jenkins J.W."/>
            <person name="Blaby-Haas C.E."/>
            <person name="Helliwell K.E."/>
            <person name="Chan C."/>
            <person name="Marriage T."/>
            <person name="Bhattacharya D."/>
            <person name="Klein A.S."/>
            <person name="Badis Y."/>
            <person name="Brodie J."/>
            <person name="Cao Y."/>
            <person name="Collen J."/>
            <person name="Dittami S.M."/>
            <person name="Gachon C.M."/>
            <person name="Green B.R."/>
            <person name="Karpowicz S."/>
            <person name="Kim J.W."/>
            <person name="Kudahl U."/>
            <person name="Lin S."/>
            <person name="Michel G."/>
            <person name="Mittag M."/>
            <person name="Olson B.J."/>
            <person name="Pangilinan J."/>
            <person name="Peng Y."/>
            <person name="Qiu H."/>
            <person name="Shu S."/>
            <person name="Singer J.T."/>
            <person name="Smith A.G."/>
            <person name="Sprecher B.N."/>
            <person name="Wagner V."/>
            <person name="Wang W."/>
            <person name="Wang Z.-Y."/>
            <person name="Yan J."/>
            <person name="Yarish C."/>
            <person name="Zoeuner-Riek S."/>
            <person name="Zhuang Y."/>
            <person name="Zou Y."/>
            <person name="Lindquist E.A."/>
            <person name="Grimwood J."/>
            <person name="Barry K."/>
            <person name="Rokhsar D.S."/>
            <person name="Schmutz J."/>
            <person name="Stiller J.W."/>
            <person name="Grossman A.R."/>
            <person name="Prochnik S.E."/>
        </authorList>
    </citation>
    <scope>NUCLEOTIDE SEQUENCE [LARGE SCALE GENOMIC DNA]</scope>
    <source>
        <strain evidence="2">4086291</strain>
    </source>
</reference>
<feature type="region of interest" description="Disordered" evidence="1">
    <location>
        <begin position="15"/>
        <end position="51"/>
    </location>
</feature>
<gene>
    <name evidence="2" type="ORF">BU14_2899s0001</name>
</gene>
<evidence type="ECO:0000313" key="2">
    <source>
        <dbReference type="EMBL" id="OSX68385.1"/>
    </source>
</evidence>
<sequence length="119" mass="12394">MAGGIPSRWRRLRAANQGGGAPLPLRLPGPRLGLPPTPRLGRNAPCRWSGGLTVPNQRLDAGATPPSFSPRVAVQPWLLCPSLSFSPAPDTTDGFFWAARGVARASDGRRDGAAGATMG</sequence>
<dbReference type="AlphaFoldDB" id="A0A1X6NIE7"/>
<name>A0A1X6NIE7_PORUM</name>
<accession>A0A1X6NIE7</accession>
<protein>
    <submittedName>
        <fullName evidence="2">Uncharacterized protein</fullName>
    </submittedName>
</protein>
<evidence type="ECO:0000313" key="3">
    <source>
        <dbReference type="Proteomes" id="UP000218209"/>
    </source>
</evidence>
<organism evidence="2 3">
    <name type="scientific">Porphyra umbilicalis</name>
    <name type="common">Purple laver</name>
    <name type="synonym">Red alga</name>
    <dbReference type="NCBI Taxonomy" id="2786"/>
    <lineage>
        <taxon>Eukaryota</taxon>
        <taxon>Rhodophyta</taxon>
        <taxon>Bangiophyceae</taxon>
        <taxon>Bangiales</taxon>
        <taxon>Bangiaceae</taxon>
        <taxon>Porphyra</taxon>
    </lineage>
</organism>
<keyword evidence="3" id="KW-1185">Reference proteome</keyword>